<dbReference type="PROSITE" id="PS50059">
    <property type="entry name" value="FKBP_PPIASE"/>
    <property type="match status" value="1"/>
</dbReference>
<keyword evidence="3" id="KW-0677">Repeat</keyword>
<dbReference type="InterPro" id="IPR019734">
    <property type="entry name" value="TPR_rpt"/>
</dbReference>
<accession>A0A426ZPF4</accession>
<dbReference type="Gene3D" id="1.25.40.10">
    <property type="entry name" value="Tetratricopeptide repeat domain"/>
    <property type="match status" value="2"/>
</dbReference>
<reference evidence="11 12" key="1">
    <citation type="journal article" date="2014" name="Agronomy (Basel)">
        <title>A Draft Genome Sequence for Ensete ventricosum, the Drought-Tolerant Tree Against Hunger.</title>
        <authorList>
            <person name="Harrison J."/>
            <person name="Moore K.A."/>
            <person name="Paszkiewicz K."/>
            <person name="Jones T."/>
            <person name="Grant M."/>
            <person name="Ambacheew D."/>
            <person name="Muzemil S."/>
            <person name="Studholme D.J."/>
        </authorList>
    </citation>
    <scope>NUCLEOTIDE SEQUENCE [LARGE SCALE GENOMIC DNA]</scope>
</reference>
<evidence type="ECO:0000256" key="3">
    <source>
        <dbReference type="ARBA" id="ARBA00022737"/>
    </source>
</evidence>
<evidence type="ECO:0000256" key="5">
    <source>
        <dbReference type="ARBA" id="ARBA00023110"/>
    </source>
</evidence>
<comment type="catalytic activity">
    <reaction evidence="1 7">
        <text>[protein]-peptidylproline (omega=180) = [protein]-peptidylproline (omega=0)</text>
        <dbReference type="Rhea" id="RHEA:16237"/>
        <dbReference type="Rhea" id="RHEA-COMP:10747"/>
        <dbReference type="Rhea" id="RHEA-COMP:10748"/>
        <dbReference type="ChEBI" id="CHEBI:83833"/>
        <dbReference type="ChEBI" id="CHEBI:83834"/>
        <dbReference type="EC" id="5.2.1.8"/>
    </reaction>
</comment>
<dbReference type="Pfam" id="PF00515">
    <property type="entry name" value="TPR_1"/>
    <property type="match status" value="1"/>
</dbReference>
<protein>
    <recommendedName>
        <fullName evidence="2 7">peptidylprolyl isomerase</fullName>
        <ecNumber evidence="2 7">5.2.1.8</ecNumber>
    </recommendedName>
</protein>
<feature type="domain" description="PPIase FKBP-type" evidence="10">
    <location>
        <begin position="113"/>
        <end position="181"/>
    </location>
</feature>
<evidence type="ECO:0000256" key="8">
    <source>
        <dbReference type="PROSITE-ProRule" id="PRU00339"/>
    </source>
</evidence>
<dbReference type="SUPFAM" id="SSF48452">
    <property type="entry name" value="TPR-like"/>
    <property type="match status" value="1"/>
</dbReference>
<feature type="compositionally biased region" description="Acidic residues" evidence="9">
    <location>
        <begin position="12"/>
        <end position="23"/>
    </location>
</feature>
<keyword evidence="6 7" id="KW-0413">Isomerase</keyword>
<dbReference type="PANTHER" id="PTHR46512:SF9">
    <property type="entry name" value="PEPTIDYLPROLYL ISOMERASE"/>
    <property type="match status" value="1"/>
</dbReference>
<feature type="region of interest" description="Disordered" evidence="9">
    <location>
        <begin position="1"/>
        <end position="29"/>
    </location>
</feature>
<name>A0A426ZPF4_ENSVE</name>
<evidence type="ECO:0000259" key="10">
    <source>
        <dbReference type="PROSITE" id="PS50059"/>
    </source>
</evidence>
<feature type="repeat" description="TPR" evidence="8">
    <location>
        <begin position="359"/>
        <end position="392"/>
    </location>
</feature>
<dbReference type="Proteomes" id="UP000287651">
    <property type="component" value="Unassembled WGS sequence"/>
</dbReference>
<dbReference type="SMART" id="SM00028">
    <property type="entry name" value="TPR"/>
    <property type="match status" value="2"/>
</dbReference>
<dbReference type="AlphaFoldDB" id="A0A426ZPF4"/>
<dbReference type="InterPro" id="IPR001179">
    <property type="entry name" value="PPIase_FKBP_dom"/>
</dbReference>
<evidence type="ECO:0000313" key="12">
    <source>
        <dbReference type="Proteomes" id="UP000287651"/>
    </source>
</evidence>
<evidence type="ECO:0000256" key="7">
    <source>
        <dbReference type="PROSITE-ProRule" id="PRU00277"/>
    </source>
</evidence>
<keyword evidence="5 7" id="KW-0697">Rotamase</keyword>
<dbReference type="SUPFAM" id="SSF54534">
    <property type="entry name" value="FKBP-like"/>
    <property type="match status" value="2"/>
</dbReference>
<evidence type="ECO:0000256" key="2">
    <source>
        <dbReference type="ARBA" id="ARBA00013194"/>
    </source>
</evidence>
<dbReference type="Pfam" id="PF00254">
    <property type="entry name" value="FKBP_C"/>
    <property type="match status" value="1"/>
</dbReference>
<dbReference type="InterPro" id="IPR046357">
    <property type="entry name" value="PPIase_dom_sf"/>
</dbReference>
<evidence type="ECO:0000256" key="1">
    <source>
        <dbReference type="ARBA" id="ARBA00000971"/>
    </source>
</evidence>
<sequence length="405" mass="45237">MDEDFDLPAGEEMMDEDHTDLDNDNPTLKVGEEKEIGKQGLRKRLVKEGEGWECPEAGNEVEDLVQCITRELCSTGLSSIPAVIAGLRSSSILAKVMNSYPLFLRFLAGLGRSKNGGDLTTLFLISGQVIKGWDEGIKTMKKGENAIFTIPPELAYGASGSPPTIPPNATLQFDVELLSWTSVKDICKDGGIFKKILTEGDKWDNPKDRDEVLVRYEARLEGGTVVSKSEGVEFTVRDASISILTVKLIGKLDDGTVFVKKGHDGDEPFEFKTDEGNAFWPSSSLLYLQEKESWDLNTAEKIEAAGKKKEEGNALFKLGKHAKASERYEKVNHLLEHRIPDINEWKKKIQVLDIDSRNVKALYRRAQAYMHLCDLDLAEQDIKKALEIDPDNRYVCRSCSMSDLF</sequence>
<dbReference type="InterPro" id="IPR011990">
    <property type="entry name" value="TPR-like_helical_dom_sf"/>
</dbReference>
<evidence type="ECO:0000256" key="9">
    <source>
        <dbReference type="SAM" id="MobiDB-lite"/>
    </source>
</evidence>
<evidence type="ECO:0000256" key="6">
    <source>
        <dbReference type="ARBA" id="ARBA00023235"/>
    </source>
</evidence>
<gene>
    <name evidence="11" type="ORF">B296_00040171</name>
</gene>
<comment type="caution">
    <text evidence="11">The sequence shown here is derived from an EMBL/GenBank/DDBJ whole genome shotgun (WGS) entry which is preliminary data.</text>
</comment>
<dbReference type="InterPro" id="IPR050754">
    <property type="entry name" value="FKBP4/5/8-like"/>
</dbReference>
<dbReference type="PROSITE" id="PS50005">
    <property type="entry name" value="TPR"/>
    <property type="match status" value="1"/>
</dbReference>
<dbReference type="PANTHER" id="PTHR46512">
    <property type="entry name" value="PEPTIDYLPROLYL ISOMERASE"/>
    <property type="match status" value="1"/>
</dbReference>
<dbReference type="EMBL" id="AMZH03005670">
    <property type="protein sequence ID" value="RRT65830.1"/>
    <property type="molecule type" value="Genomic_DNA"/>
</dbReference>
<keyword evidence="4 8" id="KW-0802">TPR repeat</keyword>
<proteinExistence type="predicted"/>
<dbReference type="Gene3D" id="3.10.50.40">
    <property type="match status" value="2"/>
</dbReference>
<evidence type="ECO:0000256" key="4">
    <source>
        <dbReference type="ARBA" id="ARBA00022803"/>
    </source>
</evidence>
<organism evidence="11 12">
    <name type="scientific">Ensete ventricosum</name>
    <name type="common">Abyssinian banana</name>
    <name type="synonym">Musa ensete</name>
    <dbReference type="NCBI Taxonomy" id="4639"/>
    <lineage>
        <taxon>Eukaryota</taxon>
        <taxon>Viridiplantae</taxon>
        <taxon>Streptophyta</taxon>
        <taxon>Embryophyta</taxon>
        <taxon>Tracheophyta</taxon>
        <taxon>Spermatophyta</taxon>
        <taxon>Magnoliopsida</taxon>
        <taxon>Liliopsida</taxon>
        <taxon>Zingiberales</taxon>
        <taxon>Musaceae</taxon>
        <taxon>Ensete</taxon>
    </lineage>
</organism>
<dbReference type="GO" id="GO:0003755">
    <property type="term" value="F:peptidyl-prolyl cis-trans isomerase activity"/>
    <property type="evidence" value="ECO:0007669"/>
    <property type="project" value="UniProtKB-KW"/>
</dbReference>
<evidence type="ECO:0000313" key="11">
    <source>
        <dbReference type="EMBL" id="RRT65830.1"/>
    </source>
</evidence>
<dbReference type="EC" id="5.2.1.8" evidence="2 7"/>